<keyword evidence="5 7" id="KW-1133">Transmembrane helix</keyword>
<dbReference type="AlphaFoldDB" id="A0A840IF40"/>
<evidence type="ECO:0000256" key="2">
    <source>
        <dbReference type="ARBA" id="ARBA00022448"/>
    </source>
</evidence>
<comment type="subcellular location">
    <subcellularLocation>
        <location evidence="1 7">Cell membrane</location>
        <topology evidence="1 7">Multi-pass membrane protein</topology>
    </subcellularLocation>
</comment>
<feature type="compositionally biased region" description="Low complexity" evidence="8">
    <location>
        <begin position="1"/>
        <end position="24"/>
    </location>
</feature>
<feature type="domain" description="ABC transmembrane type-1" evidence="9">
    <location>
        <begin position="98"/>
        <end position="313"/>
    </location>
</feature>
<keyword evidence="3" id="KW-1003">Cell membrane</keyword>
<evidence type="ECO:0000256" key="1">
    <source>
        <dbReference type="ARBA" id="ARBA00004651"/>
    </source>
</evidence>
<keyword evidence="10" id="KW-0762">Sugar transport</keyword>
<dbReference type="InterPro" id="IPR050809">
    <property type="entry name" value="UgpAE/MalFG_permease"/>
</dbReference>
<dbReference type="InterPro" id="IPR000515">
    <property type="entry name" value="MetI-like"/>
</dbReference>
<comment type="similarity">
    <text evidence="7">Belongs to the binding-protein-dependent transport system permease family.</text>
</comment>
<organism evidence="10 11">
    <name type="scientific">Conexibacter arvalis</name>
    <dbReference type="NCBI Taxonomy" id="912552"/>
    <lineage>
        <taxon>Bacteria</taxon>
        <taxon>Bacillati</taxon>
        <taxon>Actinomycetota</taxon>
        <taxon>Thermoleophilia</taxon>
        <taxon>Solirubrobacterales</taxon>
        <taxon>Conexibacteraceae</taxon>
        <taxon>Conexibacter</taxon>
    </lineage>
</organism>
<accession>A0A840IF40</accession>
<dbReference type="PANTHER" id="PTHR43227:SF8">
    <property type="entry name" value="DIACETYLCHITOBIOSE UPTAKE SYSTEM PERMEASE PROTEIN DASB"/>
    <property type="match status" value="1"/>
</dbReference>
<evidence type="ECO:0000256" key="3">
    <source>
        <dbReference type="ARBA" id="ARBA00022475"/>
    </source>
</evidence>
<keyword evidence="2 7" id="KW-0813">Transport</keyword>
<name>A0A840IF40_9ACTN</name>
<dbReference type="InterPro" id="IPR035906">
    <property type="entry name" value="MetI-like_sf"/>
</dbReference>
<dbReference type="Pfam" id="PF00528">
    <property type="entry name" value="BPD_transp_1"/>
    <property type="match status" value="1"/>
</dbReference>
<dbReference type="GO" id="GO:0005886">
    <property type="term" value="C:plasma membrane"/>
    <property type="evidence" value="ECO:0007669"/>
    <property type="project" value="UniProtKB-SubCell"/>
</dbReference>
<feature type="region of interest" description="Disordered" evidence="8">
    <location>
        <begin position="1"/>
        <end position="28"/>
    </location>
</feature>
<keyword evidence="6 7" id="KW-0472">Membrane</keyword>
<sequence length="322" mass="35298">MASPLARPAPAGAPSTATAREAGLVPPPAGARRRALRRWTPYLYLLPMVLLVGVFLIYPAVKTVWVAFTDATGTSAGSFVGLDNFTRLVEDPAFRTSVRNTIYWVIGALVLQVGLGLLLALILSNMRAGDWLKRLFYLPATLSGAAVGVIWFYVFNPDQGLLTSFMGTIGLESLTTRWLADPPVNTFAMIFAATWQGLGPAMILFLVGLQNLPREPIEAARVDGARGLRLFWHVTLPLLRPMSAVVVAITLINNFKVFDLIWVMTQGGPYRSSETLAVSMYRESFVTFSVGYGASIAVVLTLIVTILSVFYLRSMFRKVEVY</sequence>
<protein>
    <submittedName>
        <fullName evidence="10">Multiple sugar transport system permease protein</fullName>
    </submittedName>
</protein>
<feature type="transmembrane region" description="Helical" evidence="7">
    <location>
        <begin position="187"/>
        <end position="209"/>
    </location>
</feature>
<dbReference type="PROSITE" id="PS50928">
    <property type="entry name" value="ABC_TM1"/>
    <property type="match status" value="1"/>
</dbReference>
<dbReference type="EMBL" id="JACHNU010000002">
    <property type="protein sequence ID" value="MBB4662841.1"/>
    <property type="molecule type" value="Genomic_DNA"/>
</dbReference>
<keyword evidence="4 7" id="KW-0812">Transmembrane</keyword>
<dbReference type="SUPFAM" id="SSF160964">
    <property type="entry name" value="MalF N-terminal region-like"/>
    <property type="match status" value="1"/>
</dbReference>
<comment type="caution">
    <text evidence="10">The sequence shown here is derived from an EMBL/GenBank/DDBJ whole genome shotgun (WGS) entry which is preliminary data.</text>
</comment>
<feature type="transmembrane region" description="Helical" evidence="7">
    <location>
        <begin position="290"/>
        <end position="312"/>
    </location>
</feature>
<evidence type="ECO:0000256" key="7">
    <source>
        <dbReference type="RuleBase" id="RU363032"/>
    </source>
</evidence>
<dbReference type="Proteomes" id="UP000585272">
    <property type="component" value="Unassembled WGS sequence"/>
</dbReference>
<feature type="transmembrane region" description="Helical" evidence="7">
    <location>
        <begin position="230"/>
        <end position="252"/>
    </location>
</feature>
<reference evidence="10 11" key="1">
    <citation type="submission" date="2020-08" db="EMBL/GenBank/DDBJ databases">
        <title>Genomic Encyclopedia of Archaeal and Bacterial Type Strains, Phase II (KMG-II): from individual species to whole genera.</title>
        <authorList>
            <person name="Goeker M."/>
        </authorList>
    </citation>
    <scope>NUCLEOTIDE SEQUENCE [LARGE SCALE GENOMIC DNA]</scope>
    <source>
        <strain evidence="10 11">DSM 23288</strain>
    </source>
</reference>
<dbReference type="RefSeq" id="WP_183342332.1">
    <property type="nucleotide sequence ID" value="NZ_JACHNU010000002.1"/>
</dbReference>
<feature type="transmembrane region" description="Helical" evidence="7">
    <location>
        <begin position="135"/>
        <end position="154"/>
    </location>
</feature>
<evidence type="ECO:0000313" key="10">
    <source>
        <dbReference type="EMBL" id="MBB4662841.1"/>
    </source>
</evidence>
<dbReference type="Gene3D" id="1.10.3720.10">
    <property type="entry name" value="MetI-like"/>
    <property type="match status" value="1"/>
</dbReference>
<evidence type="ECO:0000256" key="5">
    <source>
        <dbReference type="ARBA" id="ARBA00022989"/>
    </source>
</evidence>
<dbReference type="SUPFAM" id="SSF161098">
    <property type="entry name" value="MetI-like"/>
    <property type="match status" value="1"/>
</dbReference>
<evidence type="ECO:0000313" key="11">
    <source>
        <dbReference type="Proteomes" id="UP000585272"/>
    </source>
</evidence>
<dbReference type="PANTHER" id="PTHR43227">
    <property type="entry name" value="BLL4140 PROTEIN"/>
    <property type="match status" value="1"/>
</dbReference>
<feature type="transmembrane region" description="Helical" evidence="7">
    <location>
        <begin position="102"/>
        <end position="123"/>
    </location>
</feature>
<evidence type="ECO:0000256" key="4">
    <source>
        <dbReference type="ARBA" id="ARBA00022692"/>
    </source>
</evidence>
<dbReference type="GO" id="GO:0055085">
    <property type="term" value="P:transmembrane transport"/>
    <property type="evidence" value="ECO:0007669"/>
    <property type="project" value="InterPro"/>
</dbReference>
<gene>
    <name evidence="10" type="ORF">BDZ31_002427</name>
</gene>
<dbReference type="CDD" id="cd06261">
    <property type="entry name" value="TM_PBP2"/>
    <property type="match status" value="1"/>
</dbReference>
<evidence type="ECO:0000259" key="9">
    <source>
        <dbReference type="PROSITE" id="PS50928"/>
    </source>
</evidence>
<evidence type="ECO:0000256" key="8">
    <source>
        <dbReference type="SAM" id="MobiDB-lite"/>
    </source>
</evidence>
<feature type="transmembrane region" description="Helical" evidence="7">
    <location>
        <begin position="42"/>
        <end position="61"/>
    </location>
</feature>
<proteinExistence type="inferred from homology"/>
<keyword evidence="11" id="KW-1185">Reference proteome</keyword>
<evidence type="ECO:0000256" key="6">
    <source>
        <dbReference type="ARBA" id="ARBA00023136"/>
    </source>
</evidence>